<dbReference type="SUPFAM" id="SSF52047">
    <property type="entry name" value="RNI-like"/>
    <property type="match status" value="1"/>
</dbReference>
<evidence type="ECO:0000313" key="7">
    <source>
        <dbReference type="EMBL" id="GFH54549.1"/>
    </source>
</evidence>
<dbReference type="Proteomes" id="UP001054902">
    <property type="component" value="Unassembled WGS sequence"/>
</dbReference>
<dbReference type="InterPro" id="IPR032675">
    <property type="entry name" value="LRR_dom_sf"/>
</dbReference>
<keyword evidence="3" id="KW-0677">Repeat</keyword>
<feature type="domain" description="Response regulatory" evidence="6">
    <location>
        <begin position="1172"/>
        <end position="1296"/>
    </location>
</feature>
<dbReference type="SMART" id="SM00368">
    <property type="entry name" value="LRR_RI"/>
    <property type="match status" value="7"/>
</dbReference>
<evidence type="ECO:0000256" key="5">
    <source>
        <dbReference type="SAM" id="MobiDB-lite"/>
    </source>
</evidence>
<feature type="compositionally biased region" description="Acidic residues" evidence="5">
    <location>
        <begin position="541"/>
        <end position="560"/>
    </location>
</feature>
<dbReference type="Gene3D" id="3.80.10.10">
    <property type="entry name" value="Ribonuclease Inhibitor"/>
    <property type="match status" value="2"/>
</dbReference>
<feature type="region of interest" description="Disordered" evidence="5">
    <location>
        <begin position="1058"/>
        <end position="1098"/>
    </location>
</feature>
<dbReference type="CDD" id="cd00130">
    <property type="entry name" value="PAS"/>
    <property type="match status" value="1"/>
</dbReference>
<dbReference type="PROSITE" id="PS50110">
    <property type="entry name" value="RESPONSE_REGULATORY"/>
    <property type="match status" value="1"/>
</dbReference>
<feature type="region of interest" description="Disordered" evidence="5">
    <location>
        <begin position="1"/>
        <end position="33"/>
    </location>
</feature>
<comment type="caution">
    <text evidence="7">The sequence shown here is derived from an EMBL/GenBank/DDBJ whole genome shotgun (WGS) entry which is preliminary data.</text>
</comment>
<feature type="region of interest" description="Disordered" evidence="5">
    <location>
        <begin position="45"/>
        <end position="69"/>
    </location>
</feature>
<dbReference type="Gene3D" id="3.40.50.2300">
    <property type="match status" value="1"/>
</dbReference>
<keyword evidence="8" id="KW-1185">Reference proteome</keyword>
<feature type="compositionally biased region" description="Polar residues" evidence="5">
    <location>
        <begin position="276"/>
        <end position="297"/>
    </location>
</feature>
<feature type="modified residue" description="4-aspartylphosphate" evidence="4">
    <location>
        <position position="1221"/>
    </location>
</feature>
<evidence type="ECO:0000313" key="8">
    <source>
        <dbReference type="Proteomes" id="UP001054902"/>
    </source>
</evidence>
<dbReference type="PANTHER" id="PTHR24113">
    <property type="entry name" value="RAN GTPASE-ACTIVATING PROTEIN 1"/>
    <property type="match status" value="1"/>
</dbReference>
<dbReference type="CDD" id="cd17546">
    <property type="entry name" value="REC_hyHK_CKI1_RcsC-like"/>
    <property type="match status" value="1"/>
</dbReference>
<feature type="compositionally biased region" description="Basic and acidic residues" evidence="5">
    <location>
        <begin position="1073"/>
        <end position="1082"/>
    </location>
</feature>
<feature type="compositionally biased region" description="Polar residues" evidence="5">
    <location>
        <begin position="1"/>
        <end position="18"/>
    </location>
</feature>
<dbReference type="GO" id="GO:0005096">
    <property type="term" value="F:GTPase activator activity"/>
    <property type="evidence" value="ECO:0007669"/>
    <property type="project" value="UniProtKB-KW"/>
</dbReference>
<organism evidence="7 8">
    <name type="scientific">Chaetoceros tenuissimus</name>
    <dbReference type="NCBI Taxonomy" id="426638"/>
    <lineage>
        <taxon>Eukaryota</taxon>
        <taxon>Sar</taxon>
        <taxon>Stramenopiles</taxon>
        <taxon>Ochrophyta</taxon>
        <taxon>Bacillariophyta</taxon>
        <taxon>Coscinodiscophyceae</taxon>
        <taxon>Chaetocerotophycidae</taxon>
        <taxon>Chaetocerotales</taxon>
        <taxon>Chaetocerotaceae</taxon>
        <taxon>Chaetoceros</taxon>
    </lineage>
</organism>
<dbReference type="GO" id="GO:0048471">
    <property type="term" value="C:perinuclear region of cytoplasm"/>
    <property type="evidence" value="ECO:0007669"/>
    <property type="project" value="TreeGrafter"/>
</dbReference>
<dbReference type="GO" id="GO:0031267">
    <property type="term" value="F:small GTPase binding"/>
    <property type="evidence" value="ECO:0007669"/>
    <property type="project" value="TreeGrafter"/>
</dbReference>
<dbReference type="PANTHER" id="PTHR24113:SF12">
    <property type="entry name" value="RAN GTPASE-ACTIVATING PROTEIN 1"/>
    <property type="match status" value="1"/>
</dbReference>
<dbReference type="SMART" id="SM00448">
    <property type="entry name" value="REC"/>
    <property type="match status" value="1"/>
</dbReference>
<sequence>MNSSNGGYGISQATSDNVIHQHRQSHNRYSNDPNIQERNLAQEWRNQSHQANTSQAQPSSTQGSSPHISTFNKDEEAMRLLQQLASEQSELLERLHVVNTSMRPTEQFLTIALNGTILEATETITGITPTSLLMTSIFDGIHKEDLMGLKAIKKRYWDSGNLQTEAYYRRKNIDDEWIWVAGKVSNVMETPLSGLIIQERRPTDEDITRRLNEFTRIASIVADVIEKSYSWTQLKNENNFSSISNKGDTDIFPHIPGLAEETAALKAFLNGSSDSTNKESLQQMMDSAKSSAAQNLPSQSSSKPDSSAVVQKGNDAISSVLEQVSSGPCVHISEMPLSPTMVKMIILLIAGYLHIDALALFMLNPENATSDMDEFLQYYVTLLNSNIQHDQPRQSSHSRRRRNLDRRSFHEMDMTSSIPAGIQGPFQAPPIAAINLSYTAIGDDGMEECAKIFAANTPSLITIDVSFCNIGERGMLALCRALNQRRRIGLPGLQGVTLSGNTITFKAAKELGSCLAPASATNKRSKRQSLLLYHDAPKEGYDEDDEYGSDDYDDDDDEDILFGGSGSKRGNSRRIRQRKGDISKKPRTDDPGIKLLRVASTSMAGADVLELLINLTEECSLVELDISSNHIGVEGVTMFVDFLEGKSSKKNKKGSVVMPKLDRINISNNNLGNDGIAKLTRAISRRQKSQVLVDLHLSFNNVEPLGTGTIMNKLLQHNLVNLSLDNNAIGDSGCQLVAASLTSMHYLSRLNLSFNQIGCRGITSLMRALLGCETITYLGLSGNVMKITGAIAMGFALAHHPRLAHLDLDNCCLSQVAQCHISAGMISNRWVPMQIVNGFRVGPPLAAIGALDIIAQHLGNNECLSIRRNMQMKANLQWMEAQKASRDAKKKQSGDMVVDADGMGGESMNGPPSQSAYLRMLDWLSRIPFDDDELDNLRRYFYDVEDESPDGLRGSDGRLNLKVRGDLLAALGSTLEKEMRENEQNVVFPDGPSVGMFFSSDDANDGDSDGLDEFILSPSASTWNIFPWIKKKYLREHNAQSESILHESDSAMVFDKAENQEKDSSNTMSNDSMRSDLKRSDSQRSTSSATSQDNKNSKSLKARISMFPQFLEKLDLLKHNAQDMMDAESDPMQQDIIAQQFAEASLILLRQLRYHCMNSGLDGWRQGKIRRKVLIVDDSKVTRKLVARAFEKANFIVDTAENGEEGVQMMKESIYDIAFMDIDMPVMNGFDATKALREWENSSRPGARQPICALTAAYVDDFEIHELMKFKEAGLDVMESKPCNIPRLFKVVDDVSPMFSDLSISVTKHKK</sequence>
<dbReference type="Pfam" id="PF00072">
    <property type="entry name" value="Response_reg"/>
    <property type="match status" value="1"/>
</dbReference>
<dbReference type="Gene3D" id="3.30.450.20">
    <property type="entry name" value="PAS domain"/>
    <property type="match status" value="1"/>
</dbReference>
<dbReference type="InterPro" id="IPR011006">
    <property type="entry name" value="CheY-like_superfamily"/>
</dbReference>
<feature type="compositionally biased region" description="Basic and acidic residues" evidence="5">
    <location>
        <begin position="578"/>
        <end position="591"/>
    </location>
</feature>
<feature type="compositionally biased region" description="Low complexity" evidence="5">
    <location>
        <begin position="298"/>
        <end position="307"/>
    </location>
</feature>
<evidence type="ECO:0000256" key="4">
    <source>
        <dbReference type="PROSITE-ProRule" id="PRU00169"/>
    </source>
</evidence>
<dbReference type="SUPFAM" id="SSF52172">
    <property type="entry name" value="CheY-like"/>
    <property type="match status" value="1"/>
</dbReference>
<feature type="region of interest" description="Disordered" evidence="5">
    <location>
        <begin position="538"/>
        <end position="591"/>
    </location>
</feature>
<evidence type="ECO:0000259" key="6">
    <source>
        <dbReference type="PROSITE" id="PS50110"/>
    </source>
</evidence>
<dbReference type="GO" id="GO:0000160">
    <property type="term" value="P:phosphorelay signal transduction system"/>
    <property type="evidence" value="ECO:0007669"/>
    <property type="project" value="InterPro"/>
</dbReference>
<dbReference type="EMBL" id="BLLK01000047">
    <property type="protein sequence ID" value="GFH54549.1"/>
    <property type="molecule type" value="Genomic_DNA"/>
</dbReference>
<keyword evidence="2" id="KW-0433">Leucine-rich repeat</keyword>
<reference evidence="7 8" key="1">
    <citation type="journal article" date="2021" name="Sci. Rep.">
        <title>The genome of the diatom Chaetoceros tenuissimus carries an ancient integrated fragment of an extant virus.</title>
        <authorList>
            <person name="Hongo Y."/>
            <person name="Kimura K."/>
            <person name="Takaki Y."/>
            <person name="Yoshida Y."/>
            <person name="Baba S."/>
            <person name="Kobayashi G."/>
            <person name="Nagasaki K."/>
            <person name="Hano T."/>
            <person name="Tomaru Y."/>
        </authorList>
    </citation>
    <scope>NUCLEOTIDE SEQUENCE [LARGE SCALE GENOMIC DNA]</scope>
    <source>
        <strain evidence="7 8">NIES-3715</strain>
    </source>
</reference>
<proteinExistence type="predicted"/>
<protein>
    <recommendedName>
        <fullName evidence="6">Response regulatory domain-containing protein</fullName>
    </recommendedName>
</protein>
<gene>
    <name evidence="7" type="ORF">CTEN210_11025</name>
</gene>
<evidence type="ECO:0000256" key="2">
    <source>
        <dbReference type="ARBA" id="ARBA00022614"/>
    </source>
</evidence>
<feature type="compositionally biased region" description="Low complexity" evidence="5">
    <location>
        <begin position="1083"/>
        <end position="1093"/>
    </location>
</feature>
<dbReference type="InterPro" id="IPR001611">
    <property type="entry name" value="Leu-rich_rpt"/>
</dbReference>
<keyword evidence="4" id="KW-0597">Phosphoprotein</keyword>
<dbReference type="InterPro" id="IPR027038">
    <property type="entry name" value="RanGap"/>
</dbReference>
<evidence type="ECO:0000256" key="3">
    <source>
        <dbReference type="ARBA" id="ARBA00022737"/>
    </source>
</evidence>
<accession>A0AAD3CYZ7</accession>
<dbReference type="GO" id="GO:0006913">
    <property type="term" value="P:nucleocytoplasmic transport"/>
    <property type="evidence" value="ECO:0007669"/>
    <property type="project" value="TreeGrafter"/>
</dbReference>
<dbReference type="InterPro" id="IPR001789">
    <property type="entry name" value="Sig_transdc_resp-reg_receiver"/>
</dbReference>
<dbReference type="InterPro" id="IPR000014">
    <property type="entry name" value="PAS"/>
</dbReference>
<keyword evidence="1" id="KW-0343">GTPase activation</keyword>
<dbReference type="Pfam" id="PF13516">
    <property type="entry name" value="LRR_6"/>
    <property type="match status" value="3"/>
</dbReference>
<feature type="region of interest" description="Disordered" evidence="5">
    <location>
        <begin position="276"/>
        <end position="311"/>
    </location>
</feature>
<evidence type="ECO:0000256" key="1">
    <source>
        <dbReference type="ARBA" id="ARBA00022468"/>
    </source>
</evidence>
<dbReference type="GO" id="GO:0005634">
    <property type="term" value="C:nucleus"/>
    <property type="evidence" value="ECO:0007669"/>
    <property type="project" value="TreeGrafter"/>
</dbReference>
<name>A0AAD3CYZ7_9STRA</name>
<dbReference type="GO" id="GO:0005829">
    <property type="term" value="C:cytosol"/>
    <property type="evidence" value="ECO:0007669"/>
    <property type="project" value="TreeGrafter"/>
</dbReference>